<feature type="transmembrane region" description="Helical" evidence="4">
    <location>
        <begin position="12"/>
        <end position="35"/>
    </location>
</feature>
<comment type="subcellular location">
    <subcellularLocation>
        <location evidence="1">Cell membrane</location>
    </subcellularLocation>
</comment>
<dbReference type="Gene3D" id="6.10.340.10">
    <property type="match status" value="1"/>
</dbReference>
<reference evidence="7" key="1">
    <citation type="journal article" date="2019" name="Int. J. Syst. Evol. Microbiol.">
        <title>The Global Catalogue of Microorganisms (GCM) 10K type strain sequencing project: providing services to taxonomists for standard genome sequencing and annotation.</title>
        <authorList>
            <consortium name="The Broad Institute Genomics Platform"/>
            <consortium name="The Broad Institute Genome Sequencing Center for Infectious Disease"/>
            <person name="Wu L."/>
            <person name="Ma J."/>
        </authorList>
    </citation>
    <scope>NUCLEOTIDE SEQUENCE [LARGE SCALE GENOMIC DNA]</scope>
    <source>
        <strain evidence="7">CGMCC 1.12286</strain>
    </source>
</reference>
<dbReference type="CDD" id="cd06225">
    <property type="entry name" value="HAMP"/>
    <property type="match status" value="1"/>
</dbReference>
<keyword evidence="7" id="KW-1185">Reference proteome</keyword>
<accession>A0ABW4JM12</accession>
<comment type="caution">
    <text evidence="6">The sequence shown here is derived from an EMBL/GenBank/DDBJ whole genome shotgun (WGS) entry which is preliminary data.</text>
</comment>
<evidence type="ECO:0000256" key="1">
    <source>
        <dbReference type="ARBA" id="ARBA00004236"/>
    </source>
</evidence>
<dbReference type="PROSITE" id="PS50885">
    <property type="entry name" value="HAMP"/>
    <property type="match status" value="1"/>
</dbReference>
<evidence type="ECO:0000313" key="7">
    <source>
        <dbReference type="Proteomes" id="UP001597079"/>
    </source>
</evidence>
<keyword evidence="3 4" id="KW-0472">Membrane</keyword>
<evidence type="ECO:0000259" key="5">
    <source>
        <dbReference type="PROSITE" id="PS50885"/>
    </source>
</evidence>
<dbReference type="EMBL" id="JBHUCX010000073">
    <property type="protein sequence ID" value="MFD1676608.1"/>
    <property type="molecule type" value="Genomic_DNA"/>
</dbReference>
<evidence type="ECO:0000313" key="6">
    <source>
        <dbReference type="EMBL" id="MFD1676608.1"/>
    </source>
</evidence>
<keyword evidence="4" id="KW-1133">Transmembrane helix</keyword>
<dbReference type="RefSeq" id="WP_377944513.1">
    <property type="nucleotide sequence ID" value="NZ_JBHUCX010000073.1"/>
</dbReference>
<evidence type="ECO:0000256" key="2">
    <source>
        <dbReference type="ARBA" id="ARBA00022475"/>
    </source>
</evidence>
<proteinExistence type="predicted"/>
<organism evidence="6 7">
    <name type="scientific">Alicyclobacillus fodiniaquatilis</name>
    <dbReference type="NCBI Taxonomy" id="1661150"/>
    <lineage>
        <taxon>Bacteria</taxon>
        <taxon>Bacillati</taxon>
        <taxon>Bacillota</taxon>
        <taxon>Bacilli</taxon>
        <taxon>Bacillales</taxon>
        <taxon>Alicyclobacillaceae</taxon>
        <taxon>Alicyclobacillus</taxon>
    </lineage>
</organism>
<keyword evidence="2" id="KW-1003">Cell membrane</keyword>
<dbReference type="InterPro" id="IPR003660">
    <property type="entry name" value="HAMP_dom"/>
</dbReference>
<dbReference type="Proteomes" id="UP001597079">
    <property type="component" value="Unassembled WGS sequence"/>
</dbReference>
<feature type="transmembrane region" description="Helical" evidence="4">
    <location>
        <begin position="321"/>
        <end position="342"/>
    </location>
</feature>
<keyword evidence="4" id="KW-0812">Transmembrane</keyword>
<sequence>MFKSGVSLRRYFLRSTLSVLLIIGLLSGVIELYFMNQHIHLEINDQANLVSKGIQAQISETNSASDAIEHQIDLRMAQSSKQIASLLEGQSLADISENELKNICDQLGLSGITLFAQHGGDIVGVQSTDPAEMGFSFKKVGYLPVGEALLHGEKVNMPGATYSVPNLVVLPIAQSASHKDKPTFFKYAYYHAPGSSYIIDPYIQANEIYQFTKSVGTNVWIDKMEQSNPDIEEMAVLNPKVFADPSLQTKIYPPQKQVVYGHFTYKDAQDIKTLKQMSTNPEKITYTNREDGHKVYKMFIPIQNGQVLYVALNYDKLSQSIYRLSVILIVLGLIGLIALFMITVRYFNRIYENIQIIKAQIKRLETKDFTARSEVKNGGELSELSESANRMVETLQAVLKDTGEQATKTQRLSIMLEADTGKSVEQMYTMSMQETTEGRAATDDVLYFLERVESELANHAQHDNGGLLDEMERIRNLIKKRTEATTDMTLTLSDLLKSLHDDSSQLSGIANKLQRELSKFKL</sequence>
<evidence type="ECO:0000256" key="3">
    <source>
        <dbReference type="ARBA" id="ARBA00023136"/>
    </source>
</evidence>
<name>A0ABW4JM12_9BACL</name>
<gene>
    <name evidence="6" type="ORF">ACFSB2_18100</name>
</gene>
<feature type="domain" description="HAMP" evidence="5">
    <location>
        <begin position="348"/>
        <end position="400"/>
    </location>
</feature>
<protein>
    <submittedName>
        <fullName evidence="6">Methyl-accepting chemotaxis protein</fullName>
    </submittedName>
</protein>
<evidence type="ECO:0000256" key="4">
    <source>
        <dbReference type="SAM" id="Phobius"/>
    </source>
</evidence>